<dbReference type="AlphaFoldDB" id="A0A561V3K8"/>
<dbReference type="RefSeq" id="WP_375883435.1">
    <property type="nucleotide sequence ID" value="NZ_CP109114.1"/>
</dbReference>
<protein>
    <submittedName>
        <fullName evidence="2">Uncharacterized protein</fullName>
    </submittedName>
</protein>
<gene>
    <name evidence="2" type="ORF">FHX80_114668</name>
</gene>
<proteinExistence type="predicted"/>
<evidence type="ECO:0000256" key="1">
    <source>
        <dbReference type="SAM" id="Phobius"/>
    </source>
</evidence>
<keyword evidence="1" id="KW-1133">Transmembrane helix</keyword>
<dbReference type="Proteomes" id="UP000318186">
    <property type="component" value="Unassembled WGS sequence"/>
</dbReference>
<feature type="transmembrane region" description="Helical" evidence="1">
    <location>
        <begin position="6"/>
        <end position="27"/>
    </location>
</feature>
<dbReference type="Pfam" id="PF21833">
    <property type="entry name" value="DUF6893"/>
    <property type="match status" value="1"/>
</dbReference>
<evidence type="ECO:0000313" key="3">
    <source>
        <dbReference type="Proteomes" id="UP000318186"/>
    </source>
</evidence>
<dbReference type="InterPro" id="IPR054188">
    <property type="entry name" value="DUF6893"/>
</dbReference>
<keyword evidence="1" id="KW-0472">Membrane</keyword>
<dbReference type="EMBL" id="VIWW01000001">
    <property type="protein sequence ID" value="TWG06173.1"/>
    <property type="molecule type" value="Genomic_DNA"/>
</dbReference>
<reference evidence="2 3" key="1">
    <citation type="submission" date="2019-06" db="EMBL/GenBank/DDBJ databases">
        <title>Sequencing the genomes of 1000 actinobacteria strains.</title>
        <authorList>
            <person name="Klenk H.-P."/>
        </authorList>
    </citation>
    <scope>NUCLEOTIDE SEQUENCE [LARGE SCALE GENOMIC DNA]</scope>
    <source>
        <strain evidence="2 3">DSM 42059</strain>
    </source>
</reference>
<comment type="caution">
    <text evidence="2">The sequence shown here is derived from an EMBL/GenBank/DDBJ whole genome shotgun (WGS) entry which is preliminary data.</text>
</comment>
<keyword evidence="1" id="KW-0812">Transmembrane</keyword>
<name>A0A561V3K8_9ACTN</name>
<accession>A0A561V3K8</accession>
<sequence>MKTLGFITAGVAAAVALVAVCVGIKSIPDVRRYLRIRSM</sequence>
<organism evidence="2 3">
    <name type="scientific">Streptomyces brevispora</name>
    <dbReference type="NCBI Taxonomy" id="887462"/>
    <lineage>
        <taxon>Bacteria</taxon>
        <taxon>Bacillati</taxon>
        <taxon>Actinomycetota</taxon>
        <taxon>Actinomycetes</taxon>
        <taxon>Kitasatosporales</taxon>
        <taxon>Streptomycetaceae</taxon>
        <taxon>Streptomyces</taxon>
    </lineage>
</organism>
<evidence type="ECO:0000313" key="2">
    <source>
        <dbReference type="EMBL" id="TWG06173.1"/>
    </source>
</evidence>